<proteinExistence type="predicted"/>
<feature type="region of interest" description="Disordered" evidence="1">
    <location>
        <begin position="25"/>
        <end position="50"/>
    </location>
</feature>
<gene>
    <name evidence="2" type="ORF">Sgleb_12780</name>
</gene>
<protein>
    <submittedName>
        <fullName evidence="2">Uncharacterized protein</fullName>
    </submittedName>
</protein>
<sequence>MMLQVWQWLRSGRARGGAGRRLEFLDGGNGAPKGRRNGDVGAMEIDRGRE</sequence>
<dbReference type="Proteomes" id="UP000430079">
    <property type="component" value="Unassembled WGS sequence"/>
</dbReference>
<evidence type="ECO:0000313" key="2">
    <source>
        <dbReference type="EMBL" id="GFE13231.1"/>
    </source>
</evidence>
<name>A0A640SSJ7_9ACTN</name>
<reference evidence="2 3" key="1">
    <citation type="submission" date="2019-12" db="EMBL/GenBank/DDBJ databases">
        <title>Whole genome shotgun sequence of Streptomyces hygroscopicus subsp. glebosus NBRC 13786.</title>
        <authorList>
            <person name="Ichikawa N."/>
            <person name="Kimura A."/>
            <person name="Kitahashi Y."/>
            <person name="Komaki H."/>
            <person name="Tamura T."/>
        </authorList>
    </citation>
    <scope>NUCLEOTIDE SEQUENCE [LARGE SCALE GENOMIC DNA]</scope>
    <source>
        <strain evidence="2 3">NBRC 13786</strain>
    </source>
</reference>
<evidence type="ECO:0000313" key="3">
    <source>
        <dbReference type="Proteomes" id="UP000430079"/>
    </source>
</evidence>
<comment type="caution">
    <text evidence="2">The sequence shown here is derived from an EMBL/GenBank/DDBJ whole genome shotgun (WGS) entry which is preliminary data.</text>
</comment>
<dbReference type="AlphaFoldDB" id="A0A640SSJ7"/>
<dbReference type="EMBL" id="BLIO01000001">
    <property type="protein sequence ID" value="GFE13231.1"/>
    <property type="molecule type" value="Genomic_DNA"/>
</dbReference>
<accession>A0A640SSJ7</accession>
<keyword evidence="3" id="KW-1185">Reference proteome</keyword>
<evidence type="ECO:0000256" key="1">
    <source>
        <dbReference type="SAM" id="MobiDB-lite"/>
    </source>
</evidence>
<organism evidence="2 3">
    <name type="scientific">Streptomyces glebosus</name>
    <dbReference type="NCBI Taxonomy" id="249580"/>
    <lineage>
        <taxon>Bacteria</taxon>
        <taxon>Bacillati</taxon>
        <taxon>Actinomycetota</taxon>
        <taxon>Actinomycetes</taxon>
        <taxon>Kitasatosporales</taxon>
        <taxon>Streptomycetaceae</taxon>
        <taxon>Streptomyces</taxon>
    </lineage>
</organism>